<evidence type="ECO:0000256" key="5">
    <source>
        <dbReference type="ARBA" id="ARBA00023136"/>
    </source>
</evidence>
<keyword evidence="4" id="KW-0732">Signal</keyword>
<keyword evidence="7" id="KW-1185">Reference proteome</keyword>
<protein>
    <submittedName>
        <fullName evidence="6">Uncharacterized protein</fullName>
    </submittedName>
</protein>
<evidence type="ECO:0000256" key="2">
    <source>
        <dbReference type="ARBA" id="ARBA00022475"/>
    </source>
</evidence>
<dbReference type="Proteomes" id="UP000233551">
    <property type="component" value="Unassembled WGS sequence"/>
</dbReference>
<comment type="caution">
    <text evidence="6">The sequence shown here is derived from an EMBL/GenBank/DDBJ whole genome shotgun (WGS) entry which is preliminary data.</text>
</comment>
<dbReference type="InterPro" id="IPR036378">
    <property type="entry name" value="FAS1_dom_sf"/>
</dbReference>
<gene>
    <name evidence="6" type="ORF">CRG98_050170</name>
</gene>
<proteinExistence type="predicted"/>
<dbReference type="InterPro" id="IPR045003">
    <property type="entry name" value="FLA_A"/>
</dbReference>
<dbReference type="GO" id="GO:0098552">
    <property type="term" value="C:side of membrane"/>
    <property type="evidence" value="ECO:0007669"/>
    <property type="project" value="UniProtKB-KW"/>
</dbReference>
<dbReference type="EMBL" id="PGOL01044797">
    <property type="protein sequence ID" value="PKH65325.1"/>
    <property type="molecule type" value="Genomic_DNA"/>
</dbReference>
<keyword evidence="5" id="KW-0472">Membrane</keyword>
<dbReference type="OrthoDB" id="286301at2759"/>
<dbReference type="STRING" id="22663.A0A2I0GPA3"/>
<accession>A0A2I0GPA3</accession>
<keyword evidence="2" id="KW-1003">Cell membrane</keyword>
<keyword evidence="3" id="KW-0336">GPI-anchor</keyword>
<dbReference type="AlphaFoldDB" id="A0A2I0GPA3"/>
<sequence>MEFPPVLMISTLALVLLRFPSGYDQIVSPPSPTALIQTPAPAPGPSHVNLTYLDTYTGSPSFVPKDKAFSSLKSSSLSSLIQDQLRSFCIFRALSHFYSLSDFKNAMPMNPLGTLAGGQYTLNFTI</sequence>
<dbReference type="PANTHER" id="PTHR32077">
    <property type="entry name" value="FASCICLIN-LIKE ARABINOGALACTAN PROTEIN"/>
    <property type="match status" value="1"/>
</dbReference>
<evidence type="ECO:0000256" key="4">
    <source>
        <dbReference type="ARBA" id="ARBA00022729"/>
    </source>
</evidence>
<evidence type="ECO:0000256" key="1">
    <source>
        <dbReference type="ARBA" id="ARBA00004609"/>
    </source>
</evidence>
<keyword evidence="3" id="KW-0325">Glycoprotein</keyword>
<dbReference type="GO" id="GO:0009834">
    <property type="term" value="P:plant-type secondary cell wall biogenesis"/>
    <property type="evidence" value="ECO:0007669"/>
    <property type="project" value="TreeGrafter"/>
</dbReference>
<dbReference type="GeneID" id="116208928"/>
<dbReference type="PANTHER" id="PTHR32077:SF3">
    <property type="entry name" value="FASCICLIN-LIKE ARABINOGALACTAN PROTEIN 7"/>
    <property type="match status" value="1"/>
</dbReference>
<evidence type="ECO:0000313" key="6">
    <source>
        <dbReference type="EMBL" id="PKH65325.1"/>
    </source>
</evidence>
<name>A0A2I0GPA3_PUNGR</name>
<comment type="subcellular location">
    <subcellularLocation>
        <location evidence="1">Cell membrane</location>
        <topology evidence="1">Lipid-anchor</topology>
        <topology evidence="1">GPI-anchor</topology>
    </subcellularLocation>
</comment>
<evidence type="ECO:0000256" key="3">
    <source>
        <dbReference type="ARBA" id="ARBA00022622"/>
    </source>
</evidence>
<keyword evidence="3" id="KW-0449">Lipoprotein</keyword>
<reference evidence="6 7" key="1">
    <citation type="submission" date="2017-11" db="EMBL/GenBank/DDBJ databases">
        <title>De-novo sequencing of pomegranate (Punica granatum L.) genome.</title>
        <authorList>
            <person name="Akparov Z."/>
            <person name="Amiraslanov A."/>
            <person name="Hajiyeva S."/>
            <person name="Abbasov M."/>
            <person name="Kaur K."/>
            <person name="Hamwieh A."/>
            <person name="Solovyev V."/>
            <person name="Salamov A."/>
            <person name="Braich B."/>
            <person name="Kosarev P."/>
            <person name="Mahmoud A."/>
            <person name="Hajiyev E."/>
            <person name="Babayeva S."/>
            <person name="Izzatullayeva V."/>
            <person name="Mammadov A."/>
            <person name="Mammadov A."/>
            <person name="Sharifova S."/>
            <person name="Ojaghi J."/>
            <person name="Eynullazada K."/>
            <person name="Bayramov B."/>
            <person name="Abdulazimova A."/>
            <person name="Shahmuradov I."/>
        </authorList>
    </citation>
    <scope>NUCLEOTIDE SEQUENCE [LARGE SCALE GENOMIC DNA]</scope>
    <source>
        <strain evidence="7">cv. AG2017</strain>
        <tissue evidence="6">Leaf</tissue>
    </source>
</reference>
<evidence type="ECO:0000313" key="7">
    <source>
        <dbReference type="Proteomes" id="UP000233551"/>
    </source>
</evidence>
<dbReference type="GO" id="GO:0005886">
    <property type="term" value="C:plasma membrane"/>
    <property type="evidence" value="ECO:0007669"/>
    <property type="project" value="UniProtKB-SubCell"/>
</dbReference>
<dbReference type="SUPFAM" id="SSF82153">
    <property type="entry name" value="FAS1 domain"/>
    <property type="match status" value="1"/>
</dbReference>
<organism evidence="6 7">
    <name type="scientific">Punica granatum</name>
    <name type="common">Pomegranate</name>
    <dbReference type="NCBI Taxonomy" id="22663"/>
    <lineage>
        <taxon>Eukaryota</taxon>
        <taxon>Viridiplantae</taxon>
        <taxon>Streptophyta</taxon>
        <taxon>Embryophyta</taxon>
        <taxon>Tracheophyta</taxon>
        <taxon>Spermatophyta</taxon>
        <taxon>Magnoliopsida</taxon>
        <taxon>eudicotyledons</taxon>
        <taxon>Gunneridae</taxon>
        <taxon>Pentapetalae</taxon>
        <taxon>rosids</taxon>
        <taxon>malvids</taxon>
        <taxon>Myrtales</taxon>
        <taxon>Lythraceae</taxon>
        <taxon>Punica</taxon>
    </lineage>
</organism>